<reference evidence="2" key="1">
    <citation type="submission" date="2023-03" db="EMBL/GenBank/DDBJ databases">
        <title>Massive genome expansion in bonnet fungi (Mycena s.s.) driven by repeated elements and novel gene families across ecological guilds.</title>
        <authorList>
            <consortium name="Lawrence Berkeley National Laboratory"/>
            <person name="Harder C.B."/>
            <person name="Miyauchi S."/>
            <person name="Viragh M."/>
            <person name="Kuo A."/>
            <person name="Thoen E."/>
            <person name="Andreopoulos B."/>
            <person name="Lu D."/>
            <person name="Skrede I."/>
            <person name="Drula E."/>
            <person name="Henrissat B."/>
            <person name="Morin E."/>
            <person name="Kohler A."/>
            <person name="Barry K."/>
            <person name="LaButti K."/>
            <person name="Morin E."/>
            <person name="Salamov A."/>
            <person name="Lipzen A."/>
            <person name="Mereny Z."/>
            <person name="Hegedus B."/>
            <person name="Baldrian P."/>
            <person name="Stursova M."/>
            <person name="Weitz H."/>
            <person name="Taylor A."/>
            <person name="Grigoriev I.V."/>
            <person name="Nagy L.G."/>
            <person name="Martin F."/>
            <person name="Kauserud H."/>
        </authorList>
    </citation>
    <scope>NUCLEOTIDE SEQUENCE</scope>
    <source>
        <strain evidence="2">CBHHK182m</strain>
    </source>
</reference>
<comment type="caution">
    <text evidence="2">The sequence shown here is derived from an EMBL/GenBank/DDBJ whole genome shotgun (WGS) entry which is preliminary data.</text>
</comment>
<dbReference type="EMBL" id="JARKIB010000083">
    <property type="protein sequence ID" value="KAJ7745306.1"/>
    <property type="molecule type" value="Genomic_DNA"/>
</dbReference>
<proteinExistence type="predicted"/>
<keyword evidence="1" id="KW-0732">Signal</keyword>
<protein>
    <submittedName>
        <fullName evidence="2">Uncharacterized protein</fullName>
    </submittedName>
</protein>
<organism evidence="2 3">
    <name type="scientific">Mycena metata</name>
    <dbReference type="NCBI Taxonomy" id="1033252"/>
    <lineage>
        <taxon>Eukaryota</taxon>
        <taxon>Fungi</taxon>
        <taxon>Dikarya</taxon>
        <taxon>Basidiomycota</taxon>
        <taxon>Agaricomycotina</taxon>
        <taxon>Agaricomycetes</taxon>
        <taxon>Agaricomycetidae</taxon>
        <taxon>Agaricales</taxon>
        <taxon>Marasmiineae</taxon>
        <taxon>Mycenaceae</taxon>
        <taxon>Mycena</taxon>
    </lineage>
</organism>
<dbReference type="AlphaFoldDB" id="A0AAD7IN86"/>
<feature type="signal peptide" evidence="1">
    <location>
        <begin position="1"/>
        <end position="20"/>
    </location>
</feature>
<dbReference type="Proteomes" id="UP001215598">
    <property type="component" value="Unassembled WGS sequence"/>
</dbReference>
<sequence length="118" mass="13195">MIITCLAALMGLLDDTGVTSFEIDTTFKRIAGEMNEWEVVIFFRALQRAVTIARGYVNGASAKFYERLFDEFQAVKLEITGKPIAFKRFVEGGNLIANELRHGSRAGSWGRTFAVQVQ</sequence>
<keyword evidence="3" id="KW-1185">Reference proteome</keyword>
<evidence type="ECO:0000256" key="1">
    <source>
        <dbReference type="SAM" id="SignalP"/>
    </source>
</evidence>
<gene>
    <name evidence="2" type="ORF">B0H16DRAFT_976979</name>
</gene>
<accession>A0AAD7IN86</accession>
<name>A0AAD7IN86_9AGAR</name>
<feature type="chain" id="PRO_5041916573" evidence="1">
    <location>
        <begin position="21"/>
        <end position="118"/>
    </location>
</feature>
<evidence type="ECO:0000313" key="2">
    <source>
        <dbReference type="EMBL" id="KAJ7745306.1"/>
    </source>
</evidence>
<evidence type="ECO:0000313" key="3">
    <source>
        <dbReference type="Proteomes" id="UP001215598"/>
    </source>
</evidence>